<organism evidence="1 2">
    <name type="scientific">Catharanthus roseus</name>
    <name type="common">Madagascar periwinkle</name>
    <name type="synonym">Vinca rosea</name>
    <dbReference type="NCBI Taxonomy" id="4058"/>
    <lineage>
        <taxon>Eukaryota</taxon>
        <taxon>Viridiplantae</taxon>
        <taxon>Streptophyta</taxon>
        <taxon>Embryophyta</taxon>
        <taxon>Tracheophyta</taxon>
        <taxon>Spermatophyta</taxon>
        <taxon>Magnoliopsida</taxon>
        <taxon>eudicotyledons</taxon>
        <taxon>Gunneridae</taxon>
        <taxon>Pentapetalae</taxon>
        <taxon>asterids</taxon>
        <taxon>lamiids</taxon>
        <taxon>Gentianales</taxon>
        <taxon>Apocynaceae</taxon>
        <taxon>Rauvolfioideae</taxon>
        <taxon>Vinceae</taxon>
        <taxon>Catharanthinae</taxon>
        <taxon>Catharanthus</taxon>
    </lineage>
</organism>
<evidence type="ECO:0000313" key="2">
    <source>
        <dbReference type="Proteomes" id="UP001060085"/>
    </source>
</evidence>
<accession>A0ACB9ZZB7</accession>
<comment type="caution">
    <text evidence="1">The sequence shown here is derived from an EMBL/GenBank/DDBJ whole genome shotgun (WGS) entry which is preliminary data.</text>
</comment>
<protein>
    <submittedName>
        <fullName evidence="1">Uncharacterized protein</fullName>
    </submittedName>
</protein>
<reference evidence="2" key="1">
    <citation type="journal article" date="2023" name="Nat. Plants">
        <title>Single-cell RNA sequencing provides a high-resolution roadmap for understanding the multicellular compartmentation of specialized metabolism.</title>
        <authorList>
            <person name="Sun S."/>
            <person name="Shen X."/>
            <person name="Li Y."/>
            <person name="Li Y."/>
            <person name="Wang S."/>
            <person name="Li R."/>
            <person name="Zhang H."/>
            <person name="Shen G."/>
            <person name="Guo B."/>
            <person name="Wei J."/>
            <person name="Xu J."/>
            <person name="St-Pierre B."/>
            <person name="Chen S."/>
            <person name="Sun C."/>
        </authorList>
    </citation>
    <scope>NUCLEOTIDE SEQUENCE [LARGE SCALE GENOMIC DNA]</scope>
</reference>
<gene>
    <name evidence="1" type="ORF">M9H77_30451</name>
</gene>
<evidence type="ECO:0000313" key="1">
    <source>
        <dbReference type="EMBL" id="KAI5653264.1"/>
    </source>
</evidence>
<dbReference type="EMBL" id="CM044707">
    <property type="protein sequence ID" value="KAI5653264.1"/>
    <property type="molecule type" value="Genomic_DNA"/>
</dbReference>
<keyword evidence="2" id="KW-1185">Reference proteome</keyword>
<proteinExistence type="predicted"/>
<sequence>MVALHPFPYGAIDPWVIGLHHHPGRCLIVRPRCNGYPRRLIVKFSCTFETCDREGQSFGGFIKVDCHLVAPDFENGMQYQRFRIVYSTPQFDGYIALLAFLMDIDDLEESKEEWGRILENL</sequence>
<name>A0ACB9ZZB7_CATRO</name>
<dbReference type="Proteomes" id="UP001060085">
    <property type="component" value="Linkage Group LG07"/>
</dbReference>